<feature type="chain" id="PRO_5013788246" description="Nucleotidyltransferase-Associated Rossmannoid Fold domain-containing protein" evidence="3">
    <location>
        <begin position="26"/>
        <end position="273"/>
    </location>
</feature>
<keyword evidence="2" id="KW-1133">Transmembrane helix</keyword>
<proteinExistence type="predicted"/>
<feature type="domain" description="Nucleotidyltransferase-Associated Rossmannoid Fold" evidence="4">
    <location>
        <begin position="151"/>
        <end position="269"/>
    </location>
</feature>
<feature type="transmembrane region" description="Helical" evidence="2">
    <location>
        <begin position="92"/>
        <end position="110"/>
    </location>
</feature>
<gene>
    <name evidence="5" type="ORF">CSA56_03055</name>
</gene>
<keyword evidence="2" id="KW-0812">Transmembrane</keyword>
<reference evidence="5 6" key="1">
    <citation type="submission" date="2017-10" db="EMBL/GenBank/DDBJ databases">
        <title>Novel microbial diversity and functional potential in the marine mammal oral microbiome.</title>
        <authorList>
            <person name="Dudek N.K."/>
            <person name="Sun C.L."/>
            <person name="Burstein D."/>
            <person name="Kantor R.S."/>
            <person name="Aliaga Goltsman D.S."/>
            <person name="Bik E.M."/>
            <person name="Thomas B.C."/>
            <person name="Banfield J.F."/>
            <person name="Relman D.A."/>
        </authorList>
    </citation>
    <scope>NUCLEOTIDE SEQUENCE [LARGE SCALE GENOMIC DNA]</scope>
    <source>
        <strain evidence="5">DOLJORAL78_47_16</strain>
    </source>
</reference>
<name>A0A2G6KJ58_9BACT</name>
<evidence type="ECO:0000313" key="5">
    <source>
        <dbReference type="EMBL" id="PIE35706.1"/>
    </source>
</evidence>
<evidence type="ECO:0000256" key="2">
    <source>
        <dbReference type="SAM" id="Phobius"/>
    </source>
</evidence>
<dbReference type="Proteomes" id="UP000230821">
    <property type="component" value="Unassembled WGS sequence"/>
</dbReference>
<dbReference type="Pfam" id="PF20299">
    <property type="entry name" value="NARF"/>
    <property type="match status" value="1"/>
</dbReference>
<feature type="signal peptide" evidence="3">
    <location>
        <begin position="1"/>
        <end position="25"/>
    </location>
</feature>
<feature type="coiled-coil region" evidence="1">
    <location>
        <begin position="23"/>
        <end position="86"/>
    </location>
</feature>
<evidence type="ECO:0000313" key="6">
    <source>
        <dbReference type="Proteomes" id="UP000230821"/>
    </source>
</evidence>
<accession>A0A2G6KJ58</accession>
<dbReference type="InterPro" id="IPR046877">
    <property type="entry name" value="NARF"/>
</dbReference>
<dbReference type="EMBL" id="PDSK01000035">
    <property type="protein sequence ID" value="PIE35706.1"/>
    <property type="molecule type" value="Genomic_DNA"/>
</dbReference>
<keyword evidence="2" id="KW-0472">Membrane</keyword>
<evidence type="ECO:0000259" key="4">
    <source>
        <dbReference type="Pfam" id="PF20299"/>
    </source>
</evidence>
<sequence length="273" mass="32411">MKKCIRRSLGFVVVFMFCGLLPAYAAEETFAELEFRIKQLEQQLILSKEFEKLSQEMRKERVKNFQQQYETEIHMLQNDVGKFKNEVRGENIVIIVIGALLAAFGVGSYFKTKNWAEKKIYERVEETIKTESEQLRRLVEQQKFETEIKENKRIALLSPTEEKMKEVEEYFDDMKFKGVYPRLFHDVFDVEQGRVKRGFRENSYDLIVFNQLGPEEIIAYIDQSKMDAFMVYWTDTENLDIDPRRKKKINLANAPFTLYARTMEILRFQAAVK</sequence>
<keyword evidence="3" id="KW-0732">Signal</keyword>
<organism evidence="5 6">
    <name type="scientific">candidate division KSB3 bacterium</name>
    <dbReference type="NCBI Taxonomy" id="2044937"/>
    <lineage>
        <taxon>Bacteria</taxon>
        <taxon>candidate division KSB3</taxon>
    </lineage>
</organism>
<protein>
    <recommendedName>
        <fullName evidence="4">Nucleotidyltransferase-Associated Rossmannoid Fold domain-containing protein</fullName>
    </recommendedName>
</protein>
<evidence type="ECO:0000256" key="1">
    <source>
        <dbReference type="SAM" id="Coils"/>
    </source>
</evidence>
<dbReference type="AlphaFoldDB" id="A0A2G6KJ58"/>
<evidence type="ECO:0000256" key="3">
    <source>
        <dbReference type="SAM" id="SignalP"/>
    </source>
</evidence>
<comment type="caution">
    <text evidence="5">The sequence shown here is derived from an EMBL/GenBank/DDBJ whole genome shotgun (WGS) entry which is preliminary data.</text>
</comment>
<keyword evidence="1" id="KW-0175">Coiled coil</keyword>